<evidence type="ECO:0008006" key="3">
    <source>
        <dbReference type="Google" id="ProtNLM"/>
    </source>
</evidence>
<dbReference type="AlphaFoldDB" id="A0A0A1TXG5"/>
<dbReference type="EMBL" id="KB207015">
    <property type="protein sequence ID" value="ELP86067.1"/>
    <property type="molecule type" value="Genomic_DNA"/>
</dbReference>
<dbReference type="VEuPathDB" id="AmoebaDB:EIN_327140"/>
<sequence>MDSVLDKIIALCTDAKTKLGDYNKYKTTMSLATDSTQSIEERDKMIKSFLDNSTEISTCFESTQKSLESLNSSLAELSTVFVSELSQCQNKTYEFNKTVDLMKSIEEEKYKSKLSELSKMTKPDVSKDKNTIKFETFLSQYITPIERQKLEEWTGLKFQKVLFDSEVDNFSQDKSTFGKKISKQQFMCFVVRSENKRTFGGVVYNMINFEQYTDSSVVDPNAFVFNLDGEKSERYLGRGKNIDYALHLEAIDDPNELFSLCGNAIFVQKKGILRGSCAPSIDNMPYGKLCGGDNFKLDKFAVFKLAMI</sequence>
<name>A0A0A1TXG5_ENTIV</name>
<evidence type="ECO:0000313" key="1">
    <source>
        <dbReference type="EMBL" id="ELP86067.1"/>
    </source>
</evidence>
<evidence type="ECO:0000313" key="2">
    <source>
        <dbReference type="Proteomes" id="UP000014680"/>
    </source>
</evidence>
<dbReference type="GeneID" id="14885078"/>
<dbReference type="RefSeq" id="XP_004185413.1">
    <property type="nucleotide sequence ID" value="XM_004185365.1"/>
</dbReference>
<keyword evidence="2" id="KW-1185">Reference proteome</keyword>
<organism evidence="1 2">
    <name type="scientific">Entamoeba invadens IP1</name>
    <dbReference type="NCBI Taxonomy" id="370355"/>
    <lineage>
        <taxon>Eukaryota</taxon>
        <taxon>Amoebozoa</taxon>
        <taxon>Evosea</taxon>
        <taxon>Archamoebae</taxon>
        <taxon>Mastigamoebida</taxon>
        <taxon>Entamoebidae</taxon>
        <taxon>Entamoeba</taxon>
    </lineage>
</organism>
<dbReference type="Proteomes" id="UP000014680">
    <property type="component" value="Unassembled WGS sequence"/>
</dbReference>
<accession>A0A0A1TXG5</accession>
<dbReference type="KEGG" id="eiv:EIN_327140"/>
<gene>
    <name evidence="1" type="ORF">EIN_327140</name>
</gene>
<protein>
    <recommendedName>
        <fullName evidence="3">TLDc domain-containing protein</fullName>
    </recommendedName>
</protein>
<reference evidence="1 2" key="1">
    <citation type="submission" date="2012-10" db="EMBL/GenBank/DDBJ databases">
        <authorList>
            <person name="Zafar N."/>
            <person name="Inman J."/>
            <person name="Hall N."/>
            <person name="Lorenzi H."/>
            <person name="Caler E."/>
        </authorList>
    </citation>
    <scope>NUCLEOTIDE SEQUENCE [LARGE SCALE GENOMIC DNA]</scope>
    <source>
        <strain evidence="1 2">IP1</strain>
    </source>
</reference>
<proteinExistence type="predicted"/>